<comment type="catalytic activity">
    <reaction evidence="1 7">
        <text>guanosine(46) in tRNA + S-adenosyl-L-methionine = N(7)-methylguanosine(46) in tRNA + S-adenosyl-L-homocysteine</text>
        <dbReference type="Rhea" id="RHEA:42708"/>
        <dbReference type="Rhea" id="RHEA-COMP:10188"/>
        <dbReference type="Rhea" id="RHEA-COMP:10189"/>
        <dbReference type="ChEBI" id="CHEBI:57856"/>
        <dbReference type="ChEBI" id="CHEBI:59789"/>
        <dbReference type="ChEBI" id="CHEBI:74269"/>
        <dbReference type="ChEBI" id="CHEBI:74480"/>
        <dbReference type="EC" id="2.1.1.33"/>
    </reaction>
</comment>
<evidence type="ECO:0000256" key="2">
    <source>
        <dbReference type="ARBA" id="ARBA00003015"/>
    </source>
</evidence>
<comment type="pathway">
    <text evidence="7">tRNA modification; N(7)-methylguanine-tRNA biosynthesis.</text>
</comment>
<dbReference type="InterPro" id="IPR055361">
    <property type="entry name" value="tRNA_methyltr_TrmB_bact"/>
</dbReference>
<evidence type="ECO:0000256" key="6">
    <source>
        <dbReference type="ARBA" id="ARBA00022694"/>
    </source>
</evidence>
<evidence type="ECO:0000313" key="10">
    <source>
        <dbReference type="Proteomes" id="UP001500037"/>
    </source>
</evidence>
<protein>
    <recommendedName>
        <fullName evidence="7">tRNA (guanine-N(7)-)-methyltransferase</fullName>
        <ecNumber evidence="7">2.1.1.33</ecNumber>
    </recommendedName>
    <alternativeName>
        <fullName evidence="7">tRNA (guanine(46)-N(7))-methyltransferase</fullName>
    </alternativeName>
    <alternativeName>
        <fullName evidence="7">tRNA(m7G46)-methyltransferase</fullName>
    </alternativeName>
</protein>
<proteinExistence type="inferred from homology"/>
<dbReference type="Pfam" id="PF02390">
    <property type="entry name" value="Methyltransf_4"/>
    <property type="match status" value="1"/>
</dbReference>
<dbReference type="HAMAP" id="MF_01057">
    <property type="entry name" value="tRNA_methyltr_TrmB"/>
    <property type="match status" value="1"/>
</dbReference>
<dbReference type="SUPFAM" id="SSF53335">
    <property type="entry name" value="S-adenosyl-L-methionine-dependent methyltransferases"/>
    <property type="match status" value="1"/>
</dbReference>
<comment type="caution">
    <text evidence="9">The sequence shown here is derived from an EMBL/GenBank/DDBJ whole genome shotgun (WGS) entry which is preliminary data.</text>
</comment>
<feature type="region of interest" description="Disordered" evidence="8">
    <location>
        <begin position="1"/>
        <end position="31"/>
    </location>
</feature>
<keyword evidence="3 7" id="KW-0489">Methyltransferase</keyword>
<dbReference type="PANTHER" id="PTHR23417:SF14">
    <property type="entry name" value="PENTACOTRIPEPTIDE-REPEAT REGION OF PRORP DOMAIN-CONTAINING PROTEIN"/>
    <property type="match status" value="1"/>
</dbReference>
<gene>
    <name evidence="7 9" type="primary">trmB</name>
    <name evidence="9" type="ORF">GCM10009665_53710</name>
</gene>
<keyword evidence="6 7" id="KW-0819">tRNA processing</keyword>
<evidence type="ECO:0000256" key="8">
    <source>
        <dbReference type="SAM" id="MobiDB-lite"/>
    </source>
</evidence>
<feature type="binding site" evidence="7">
    <location>
        <position position="126"/>
    </location>
    <ligand>
        <name>S-adenosyl-L-methionine</name>
        <dbReference type="ChEBI" id="CHEBI:59789"/>
    </ligand>
</feature>
<feature type="binding site" evidence="7">
    <location>
        <position position="180"/>
    </location>
    <ligand>
        <name>substrate</name>
    </ligand>
</feature>
<organism evidence="9 10">
    <name type="scientific">Kitasatospora nipponensis</name>
    <dbReference type="NCBI Taxonomy" id="258049"/>
    <lineage>
        <taxon>Bacteria</taxon>
        <taxon>Bacillati</taxon>
        <taxon>Actinomycetota</taxon>
        <taxon>Actinomycetes</taxon>
        <taxon>Kitasatosporales</taxon>
        <taxon>Streptomycetaceae</taxon>
        <taxon>Kitasatospora</taxon>
    </lineage>
</organism>
<evidence type="ECO:0000256" key="5">
    <source>
        <dbReference type="ARBA" id="ARBA00022691"/>
    </source>
</evidence>
<reference evidence="10" key="1">
    <citation type="journal article" date="2019" name="Int. J. Syst. Evol. Microbiol.">
        <title>The Global Catalogue of Microorganisms (GCM) 10K type strain sequencing project: providing services to taxonomists for standard genome sequencing and annotation.</title>
        <authorList>
            <consortium name="The Broad Institute Genomics Platform"/>
            <consortium name="The Broad Institute Genome Sequencing Center for Infectious Disease"/>
            <person name="Wu L."/>
            <person name="Ma J."/>
        </authorList>
    </citation>
    <scope>NUCLEOTIDE SEQUENCE [LARGE SCALE GENOMIC DNA]</scope>
    <source>
        <strain evidence="10">JCM 13004</strain>
    </source>
</reference>
<accession>A0ABP4HAG7</accession>
<evidence type="ECO:0000313" key="9">
    <source>
        <dbReference type="EMBL" id="GAA1256542.1"/>
    </source>
</evidence>
<dbReference type="Proteomes" id="UP001500037">
    <property type="component" value="Unassembled WGS sequence"/>
</dbReference>
<dbReference type="PROSITE" id="PS51625">
    <property type="entry name" value="SAM_MT_TRMB"/>
    <property type="match status" value="1"/>
</dbReference>
<keyword evidence="10" id="KW-1185">Reference proteome</keyword>
<dbReference type="EC" id="2.1.1.33" evidence="7"/>
<sequence length="287" mass="31255">MTATAPTPQLPAQGGNRRFADSPSARLSAAPAGYPAPMYPHLATEAQHSERRIRSFQPRRGRMTQAQAGALDRNWERFGLAIDGTPLDLPALFGDLPVTLEIGFGMGETTAAMAAADPAMGILAADVHTPGHGNLLNLLERDGAQNVRLAAGDAVILLRDMLPDSCLAGLRVYFADPWPKPKHHKRRLVQQSFLDLVLPRLAPGALVHCATDWEPYAEQMLDALTVRPELVNLHPEGDGSAWTDEQRAADGTVPGYAPRPDWRPLTKFERAGIAKGHVVHDLLFRRI</sequence>
<evidence type="ECO:0000256" key="3">
    <source>
        <dbReference type="ARBA" id="ARBA00022603"/>
    </source>
</evidence>
<comment type="caution">
    <text evidence="7">Lacks conserved residue(s) required for the propagation of feature annotation.</text>
</comment>
<evidence type="ECO:0000256" key="7">
    <source>
        <dbReference type="HAMAP-Rule" id="MF_01057"/>
    </source>
</evidence>
<evidence type="ECO:0000256" key="4">
    <source>
        <dbReference type="ARBA" id="ARBA00022679"/>
    </source>
</evidence>
<dbReference type="PANTHER" id="PTHR23417">
    <property type="entry name" value="3-DEOXY-D-MANNO-OCTULOSONIC-ACID TRANSFERASE/TRNA GUANINE-N 7 - -METHYLTRANSFERASE"/>
    <property type="match status" value="1"/>
</dbReference>
<keyword evidence="4 7" id="KW-0808">Transferase</keyword>
<comment type="similarity">
    <text evidence="7">Belongs to the class I-like SAM-binding methyltransferase superfamily. TrmB family.</text>
</comment>
<dbReference type="NCBIfam" id="TIGR00091">
    <property type="entry name" value="tRNA (guanosine(46)-N7)-methyltransferase TrmB"/>
    <property type="match status" value="1"/>
</dbReference>
<feature type="binding site" evidence="7">
    <location>
        <position position="176"/>
    </location>
    <ligand>
        <name>S-adenosyl-L-methionine</name>
        <dbReference type="ChEBI" id="CHEBI:59789"/>
    </ligand>
</feature>
<name>A0ABP4HAG7_9ACTN</name>
<feature type="binding site" evidence="7">
    <location>
        <position position="212"/>
    </location>
    <ligand>
        <name>substrate</name>
    </ligand>
</feature>
<dbReference type="RefSeq" id="WP_344444591.1">
    <property type="nucleotide sequence ID" value="NZ_BAAALF010000120.1"/>
</dbReference>
<feature type="binding site" evidence="7">
    <location>
        <position position="101"/>
    </location>
    <ligand>
        <name>S-adenosyl-L-methionine</name>
        <dbReference type="ChEBI" id="CHEBI:59789"/>
    </ligand>
</feature>
<feature type="binding site" evidence="7">
    <location>
        <begin position="266"/>
        <end position="269"/>
    </location>
    <ligand>
        <name>substrate</name>
    </ligand>
</feature>
<keyword evidence="5 7" id="KW-0949">S-adenosyl-L-methionine</keyword>
<dbReference type="InterPro" id="IPR029063">
    <property type="entry name" value="SAM-dependent_MTases_sf"/>
</dbReference>
<dbReference type="InterPro" id="IPR003358">
    <property type="entry name" value="tRNA_(Gua-N-7)_MeTrfase_Trmb"/>
</dbReference>
<comment type="function">
    <text evidence="2 7">Catalyzes the formation of N(7)-methylguanine at position 46 (m7G46) in tRNA.</text>
</comment>
<evidence type="ECO:0000256" key="1">
    <source>
        <dbReference type="ARBA" id="ARBA00000142"/>
    </source>
</evidence>
<dbReference type="EMBL" id="BAAALF010000120">
    <property type="protein sequence ID" value="GAA1256542.1"/>
    <property type="molecule type" value="Genomic_DNA"/>
</dbReference>
<feature type="binding site" evidence="7">
    <location>
        <position position="153"/>
    </location>
    <ligand>
        <name>S-adenosyl-L-methionine</name>
        <dbReference type="ChEBI" id="CHEBI:59789"/>
    </ligand>
</feature>
<dbReference type="Gene3D" id="3.40.50.150">
    <property type="entry name" value="Vaccinia Virus protein VP39"/>
    <property type="match status" value="1"/>
</dbReference>